<dbReference type="InterPro" id="IPR038713">
    <property type="entry name" value="Terminase_Gp1_N_sf"/>
</dbReference>
<feature type="region of interest" description="Disordered" evidence="1">
    <location>
        <begin position="1"/>
        <end position="23"/>
    </location>
</feature>
<evidence type="ECO:0008006" key="4">
    <source>
        <dbReference type="Google" id="ProtNLM"/>
    </source>
</evidence>
<name>A0A7W6DPE0_9SPHN</name>
<sequence length="105" mass="11675">MDQHPTPTPPAPAAPTPPDRARWTPERQRLFLAALLATGNVTQAARAAGMSRASAHRLRRRLRGTPFDRTWDRALALNAQRLADPFAPDPRATRPAQPVTQRARR</sequence>
<evidence type="ECO:0000313" key="2">
    <source>
        <dbReference type="EMBL" id="MBB3983578.1"/>
    </source>
</evidence>
<accession>A0A7W6DPE0</accession>
<comment type="caution">
    <text evidence="2">The sequence shown here is derived from an EMBL/GenBank/DDBJ whole genome shotgun (WGS) entry which is preliminary data.</text>
</comment>
<reference evidence="2 3" key="1">
    <citation type="submission" date="2020-08" db="EMBL/GenBank/DDBJ databases">
        <title>Genomic Encyclopedia of Type Strains, Phase IV (KMG-IV): sequencing the most valuable type-strain genomes for metagenomic binning, comparative biology and taxonomic classification.</title>
        <authorList>
            <person name="Goeker M."/>
        </authorList>
    </citation>
    <scope>NUCLEOTIDE SEQUENCE [LARGE SCALE GENOMIC DNA]</scope>
    <source>
        <strain evidence="2 3">DSM 29348</strain>
    </source>
</reference>
<organism evidence="2 3">
    <name type="scientific">Sphingobium fontiphilum</name>
    <dbReference type="NCBI Taxonomy" id="944425"/>
    <lineage>
        <taxon>Bacteria</taxon>
        <taxon>Pseudomonadati</taxon>
        <taxon>Pseudomonadota</taxon>
        <taxon>Alphaproteobacteria</taxon>
        <taxon>Sphingomonadales</taxon>
        <taxon>Sphingomonadaceae</taxon>
        <taxon>Sphingobium</taxon>
    </lineage>
</organism>
<dbReference type="RefSeq" id="WP_183956505.1">
    <property type="nucleotide sequence ID" value="NZ_JACIEB010000009.1"/>
</dbReference>
<evidence type="ECO:0000256" key="1">
    <source>
        <dbReference type="SAM" id="MobiDB-lite"/>
    </source>
</evidence>
<dbReference type="AlphaFoldDB" id="A0A7W6DPE0"/>
<feature type="region of interest" description="Disordered" evidence="1">
    <location>
        <begin position="82"/>
        <end position="105"/>
    </location>
</feature>
<evidence type="ECO:0000313" key="3">
    <source>
        <dbReference type="Proteomes" id="UP000552757"/>
    </source>
</evidence>
<feature type="compositionally biased region" description="Pro residues" evidence="1">
    <location>
        <begin position="1"/>
        <end position="18"/>
    </location>
</feature>
<dbReference type="Gene3D" id="1.10.10.1400">
    <property type="entry name" value="Terminase, small subunit, N-terminal DNA-binding domain, HTH motif"/>
    <property type="match status" value="1"/>
</dbReference>
<protein>
    <recommendedName>
        <fullName evidence="4">LysR family transcriptional regulator</fullName>
    </recommendedName>
</protein>
<keyword evidence="3" id="KW-1185">Reference proteome</keyword>
<dbReference type="EMBL" id="JACIEB010000009">
    <property type="protein sequence ID" value="MBB3983578.1"/>
    <property type="molecule type" value="Genomic_DNA"/>
</dbReference>
<gene>
    <name evidence="2" type="ORF">GGR44_003269</name>
</gene>
<proteinExistence type="predicted"/>
<dbReference type="Proteomes" id="UP000552757">
    <property type="component" value="Unassembled WGS sequence"/>
</dbReference>